<keyword evidence="2" id="KW-1185">Reference proteome</keyword>
<evidence type="ECO:0000313" key="1">
    <source>
        <dbReference type="EMBL" id="ETK07752.1"/>
    </source>
</evidence>
<protein>
    <recommendedName>
        <fullName evidence="3">Secretion system C-terminal sorting domain-containing protein</fullName>
    </recommendedName>
</protein>
<name>W2CMU8_9BACT</name>
<dbReference type="PATRIC" id="fig|1411021.3.peg.2147"/>
<gene>
    <name evidence="1" type="ORF">T231_15745</name>
</gene>
<comment type="caution">
    <text evidence="1">The sequence shown here is derived from an EMBL/GenBank/DDBJ whole genome shotgun (WGS) entry which is preliminary data.</text>
</comment>
<accession>W2CMU8</accession>
<dbReference type="AlphaFoldDB" id="W2CMU8"/>
<dbReference type="EMBL" id="AYYD01001274">
    <property type="protein sequence ID" value="ETK07752.1"/>
    <property type="molecule type" value="Genomic_DNA"/>
</dbReference>
<dbReference type="Proteomes" id="UP000018874">
    <property type="component" value="Unassembled WGS sequence"/>
</dbReference>
<proteinExistence type="predicted"/>
<dbReference type="NCBIfam" id="TIGR04183">
    <property type="entry name" value="Por_Secre_tail"/>
    <property type="match status" value="1"/>
</dbReference>
<organism evidence="1 2">
    <name type="scientific">Tannerella sp. oral taxon BU063 isolate Cell 6/7/9</name>
    <dbReference type="NCBI Taxonomy" id="1411021"/>
    <lineage>
        <taxon>Bacteria</taxon>
        <taxon>Pseudomonadati</taxon>
        <taxon>Bacteroidota</taxon>
        <taxon>Bacteroidia</taxon>
        <taxon>Bacteroidales</taxon>
        <taxon>Tannerellaceae</taxon>
        <taxon>Tannerella</taxon>
    </lineage>
</organism>
<dbReference type="InterPro" id="IPR026444">
    <property type="entry name" value="Secre_tail"/>
</dbReference>
<sequence length="751" mass="83672">MTATFGLLSALNIGSLRAADVRWHPGVQVRAGAPRTEIVTNGMHQLSSNGYVVNGYVLLGWSDQSKLVVMSQAAENNLSPFYRLGSSLDIQGNRTLYAVWALDKNGNGIPDYQEAAKPVRLDTEYVNKLLSDLEAKRRAEEASGSRRNLRAAAVSLPKWNIKDDIAAYKEKVFFVGCTYNEDTTSTHEILEPLIAFYGDNSFPGSTSGSHNLTAARDMELVFNYGGVLEDTCLVGGKGRPQKALSRIPFPKPVAGDTLVVKDLFSRDPMTFTRIKEDGDAVLKLYFVKKKTGKGPDTLANSGAGNDTSYFRVIGPSSYPSISFNGQGKPFIDQETGEYVDTLTFRFQIFNQPEFAATTIRSRVSYGDTMRLNYGHLRGTPLKYMMRSLDGGWNWHPADSPLTDVERDLLQDDSVRVCLRQLDKSVGYAAYVKERFMDPEQYTYQNYLDREGVNPEDIAWYDKYTRYTYFKEIYDKVAASYLPLNLRDTVIKYYNEMMFSPTAWADDFGGDITQEIAYGFAPVADDIFLWNQTHPLYPHFVAAGYDTTVATTTEAVGRRDINTAFGKRKADAVAVPERCRDESYCFYVKRDAPPVHHRSVFIPTVEGVTVVSPGVGYSSIPSQKNFTFRVKYTGEPMTVTAKRLIDGRTVEVLTGTLNADGEYEYVIRRVMQDLTLEFTKTVANTLVDQPSVWANSGAVRIHAPKETTVRIYSASGVLVKQATVQGDKTVPLSAGLYLVVLSDGTTQKVLVQ</sequence>
<evidence type="ECO:0000313" key="2">
    <source>
        <dbReference type="Proteomes" id="UP000018874"/>
    </source>
</evidence>
<reference evidence="1 2" key="1">
    <citation type="submission" date="2013-11" db="EMBL/GenBank/DDBJ databases">
        <title>Single cell genomics of uncultured Tannerella BU063 (oral taxon 286).</title>
        <authorList>
            <person name="Beall C.J."/>
            <person name="Campbell A.G."/>
            <person name="Griffen A.L."/>
            <person name="Podar M."/>
            <person name="Leys E.J."/>
        </authorList>
    </citation>
    <scope>NUCLEOTIDE SEQUENCE [LARGE SCALE GENOMIC DNA]</scope>
    <source>
        <strain evidence="1">Cell 6/7/9</strain>
    </source>
</reference>
<evidence type="ECO:0008006" key="3">
    <source>
        <dbReference type="Google" id="ProtNLM"/>
    </source>
</evidence>